<proteinExistence type="inferred from homology"/>
<evidence type="ECO:0000256" key="8">
    <source>
        <dbReference type="ARBA" id="ARBA00022723"/>
    </source>
</evidence>
<keyword evidence="9" id="KW-0460">Magnesium</keyword>
<dbReference type="SUPFAM" id="SSF56918">
    <property type="entry name" value="Light-harvesting complex subunits"/>
    <property type="match status" value="1"/>
</dbReference>
<feature type="transmembrane region" description="Helical" evidence="15">
    <location>
        <begin position="67"/>
        <end position="86"/>
    </location>
</feature>
<dbReference type="InterPro" id="IPR035889">
    <property type="entry name" value="Light-harvesting_complex"/>
</dbReference>
<evidence type="ECO:0000256" key="11">
    <source>
        <dbReference type="ARBA" id="ARBA00022989"/>
    </source>
</evidence>
<keyword evidence="8" id="KW-0479">Metal-binding</keyword>
<dbReference type="GO" id="GO:0019684">
    <property type="term" value="P:photosynthesis, light reaction"/>
    <property type="evidence" value="ECO:0007669"/>
    <property type="project" value="InterPro"/>
</dbReference>
<keyword evidence="4" id="KW-1003">Cell membrane</keyword>
<dbReference type="GO" id="GO:0005886">
    <property type="term" value="C:plasma membrane"/>
    <property type="evidence" value="ECO:0007669"/>
    <property type="project" value="UniProtKB-SubCell"/>
</dbReference>
<evidence type="ECO:0000256" key="1">
    <source>
        <dbReference type="ARBA" id="ARBA00002455"/>
    </source>
</evidence>
<dbReference type="Proteomes" id="UP000305654">
    <property type="component" value="Unassembled WGS sequence"/>
</dbReference>
<dbReference type="InterPro" id="IPR023624">
    <property type="entry name" value="Antenna_beta_dom_sf"/>
</dbReference>
<dbReference type="Gene3D" id="1.20.5.250">
    <property type="match status" value="1"/>
</dbReference>
<keyword evidence="6" id="KW-0042">Antenna complex</keyword>
<keyword evidence="18" id="KW-1185">Reference proteome</keyword>
<keyword evidence="10" id="KW-0076">Bacteriochlorophyll</keyword>
<dbReference type="InterPro" id="IPR002362">
    <property type="entry name" value="LHB-1/5"/>
</dbReference>
<evidence type="ECO:0000256" key="13">
    <source>
        <dbReference type="ARBA" id="ARBA00023136"/>
    </source>
</evidence>
<keyword evidence="12" id="KW-0157">Chromophore</keyword>
<keyword evidence="13 15" id="KW-0472">Membrane</keyword>
<dbReference type="GO" id="GO:0030077">
    <property type="term" value="C:plasma membrane light-harvesting complex"/>
    <property type="evidence" value="ECO:0007669"/>
    <property type="project" value="InterPro"/>
</dbReference>
<dbReference type="Pfam" id="PF00556">
    <property type="entry name" value="LHC"/>
    <property type="match status" value="1"/>
</dbReference>
<evidence type="ECO:0000256" key="12">
    <source>
        <dbReference type="ARBA" id="ARBA00022991"/>
    </source>
</evidence>
<evidence type="ECO:0000313" key="17">
    <source>
        <dbReference type="EMBL" id="TLU74053.1"/>
    </source>
</evidence>
<evidence type="ECO:0000256" key="10">
    <source>
        <dbReference type="ARBA" id="ARBA00022956"/>
    </source>
</evidence>
<evidence type="ECO:0000259" key="16">
    <source>
        <dbReference type="Pfam" id="PF00556"/>
    </source>
</evidence>
<dbReference type="InterPro" id="IPR000066">
    <property type="entry name" value="Antenna_a/b"/>
</dbReference>
<evidence type="ECO:0000256" key="14">
    <source>
        <dbReference type="ARBA" id="ARBA00023243"/>
    </source>
</evidence>
<dbReference type="RefSeq" id="WP_138324306.1">
    <property type="nucleotide sequence ID" value="NZ_VCDI01000001.1"/>
</dbReference>
<keyword evidence="14" id="KW-0437">Light-harvesting polypeptide</keyword>
<keyword evidence="7 15" id="KW-0812">Transmembrane</keyword>
<comment type="function">
    <text evidence="1">Antenna complexes are light-harvesting systems, which transfer the excitation energy to the reaction centers.</text>
</comment>
<feature type="transmembrane region" description="Helical" evidence="15">
    <location>
        <begin position="25"/>
        <end position="47"/>
    </location>
</feature>
<evidence type="ECO:0000256" key="5">
    <source>
        <dbReference type="ARBA" id="ARBA00022494"/>
    </source>
</evidence>
<comment type="similarity">
    <text evidence="3">Belongs to the antenna complex beta subunit family.</text>
</comment>
<accession>A0A5R9JBD0</accession>
<evidence type="ECO:0000256" key="9">
    <source>
        <dbReference type="ARBA" id="ARBA00022842"/>
    </source>
</evidence>
<dbReference type="PRINTS" id="PR00674">
    <property type="entry name" value="LIGHTHARVSTB"/>
</dbReference>
<name>A0A5R9JBD0_9PROT</name>
<dbReference type="GO" id="GO:0042314">
    <property type="term" value="F:bacteriochlorophyll binding"/>
    <property type="evidence" value="ECO:0007669"/>
    <property type="project" value="UniProtKB-KW"/>
</dbReference>
<comment type="caution">
    <text evidence="17">The sequence shown here is derived from an EMBL/GenBank/DDBJ whole genome shotgun (WGS) entry which is preliminary data.</text>
</comment>
<feature type="domain" description="Antenna complex alpha/beta subunit" evidence="16">
    <location>
        <begin position="18"/>
        <end position="50"/>
    </location>
</feature>
<evidence type="ECO:0000256" key="2">
    <source>
        <dbReference type="ARBA" id="ARBA00004249"/>
    </source>
</evidence>
<dbReference type="AlphaFoldDB" id="A0A5R9JBD0"/>
<dbReference type="OrthoDB" id="7391998at2"/>
<gene>
    <name evidence="17" type="ORF">FE263_02220</name>
</gene>
<dbReference type="GO" id="GO:0046872">
    <property type="term" value="F:metal ion binding"/>
    <property type="evidence" value="ECO:0007669"/>
    <property type="project" value="UniProtKB-KW"/>
</dbReference>
<evidence type="ECO:0000256" key="4">
    <source>
        <dbReference type="ARBA" id="ARBA00022475"/>
    </source>
</evidence>
<protein>
    <submittedName>
        <fullName evidence="17">Light-harvesting protein</fullName>
    </submittedName>
</protein>
<dbReference type="EMBL" id="VCDI01000001">
    <property type="protein sequence ID" value="TLU74053.1"/>
    <property type="molecule type" value="Genomic_DNA"/>
</dbReference>
<organism evidence="17 18">
    <name type="scientific">Lichenicoccus roseus</name>
    <dbReference type="NCBI Taxonomy" id="2683649"/>
    <lineage>
        <taxon>Bacteria</taxon>
        <taxon>Pseudomonadati</taxon>
        <taxon>Pseudomonadota</taxon>
        <taxon>Alphaproteobacteria</taxon>
        <taxon>Acetobacterales</taxon>
        <taxon>Acetobacteraceae</taxon>
        <taxon>Lichenicoccus</taxon>
    </lineage>
</organism>
<evidence type="ECO:0000256" key="3">
    <source>
        <dbReference type="ARBA" id="ARBA00011052"/>
    </source>
</evidence>
<keyword evidence="5" id="KW-0148">Chlorophyll</keyword>
<keyword evidence="11 15" id="KW-1133">Transmembrane helix</keyword>
<reference evidence="17 18" key="1">
    <citation type="submission" date="2019-05" db="EMBL/GenBank/DDBJ databases">
        <authorList>
            <person name="Pankratov T."/>
            <person name="Grouzdev D."/>
        </authorList>
    </citation>
    <scope>NUCLEOTIDE SEQUENCE [LARGE SCALE GENOMIC DNA]</scope>
    <source>
        <strain evidence="17 18">KEBCLARHB70R</strain>
    </source>
</reference>
<evidence type="ECO:0000313" key="18">
    <source>
        <dbReference type="Proteomes" id="UP000305654"/>
    </source>
</evidence>
<evidence type="ECO:0000256" key="15">
    <source>
        <dbReference type="SAM" id="Phobius"/>
    </source>
</evidence>
<sequence>MALEPDRRTTLSGLTEPEAKEFNRLFVLSFVVFVAVAVVAHLLAWMWRPWGGSYHTAMAGSTHLAAVTVHLHPVALHAAGSLLAMLG</sequence>
<comment type="subcellular location">
    <subcellularLocation>
        <location evidence="2">Cell inner membrane</location>
        <topology evidence="2">Single-pass type II membrane protein</topology>
    </subcellularLocation>
</comment>
<evidence type="ECO:0000256" key="7">
    <source>
        <dbReference type="ARBA" id="ARBA00022692"/>
    </source>
</evidence>
<evidence type="ECO:0000256" key="6">
    <source>
        <dbReference type="ARBA" id="ARBA00022549"/>
    </source>
</evidence>
<dbReference type="NCBIfam" id="NF040862">
    <property type="entry name" value="pufB_517_ASD"/>
    <property type="match status" value="1"/>
</dbReference>